<keyword evidence="5" id="KW-0042">Antenna complex</keyword>
<evidence type="ECO:0000256" key="11">
    <source>
        <dbReference type="ARBA" id="ARBA00023307"/>
    </source>
</evidence>
<dbReference type="PhylomeDB" id="Q7NLE3"/>
<protein>
    <submittedName>
        <fullName evidence="15">Allophycocyanin-B</fullName>
    </submittedName>
</protein>
<dbReference type="SUPFAM" id="SSF46458">
    <property type="entry name" value="Globin-like"/>
    <property type="match status" value="1"/>
</dbReference>
<dbReference type="RefSeq" id="WP_011141181.1">
    <property type="nucleotide sequence ID" value="NC_005125.1"/>
</dbReference>
<feature type="modified residue" description="N4-methylasparagine" evidence="13">
    <location>
        <position position="71"/>
    </location>
</feature>
<evidence type="ECO:0000256" key="1">
    <source>
        <dbReference type="ARBA" id="ARBA00004170"/>
    </source>
</evidence>
<dbReference type="InParanoid" id="Q7NLE3"/>
<keyword evidence="3 14" id="KW-0813">Transport</keyword>
<dbReference type="EMBL" id="BA000045">
    <property type="protein sequence ID" value="BAC89122.1"/>
    <property type="molecule type" value="Genomic_DNA"/>
</dbReference>
<dbReference type="HOGENOM" id="CLU_104219_2_0_3"/>
<evidence type="ECO:0000256" key="12">
    <source>
        <dbReference type="PIRSR" id="PIRSR000081-1"/>
    </source>
</evidence>
<keyword evidence="8 14" id="KW-0157">Chromophore</keyword>
<sequence>MSVVLTTIMNADQQLRYPSVGELEQIKNFMEDSALRLKVAKTLSDANDRVVKQASAGLFQRRPDLNNPGGNAYGEKRLGSCIRDLGWYYRLITYSIVAGNNEPVERIGLTGIFEMYRVLEVPIPAMIESMRLLKKEALELLSPAEAEIAAPYFDYVIGAMQ</sequence>
<keyword evidence="10 14" id="KW-0472">Membrane</keyword>
<proteinExistence type="inferred from homology"/>
<comment type="subcellular location">
    <subcellularLocation>
        <location evidence="14">Cellular thylakoid membrane</location>
        <topology evidence="14">Peripheral membrane protein</topology>
        <orientation evidence="14">Cytoplasmic side</orientation>
    </subcellularLocation>
    <subcellularLocation>
        <location evidence="1">Membrane</location>
        <topology evidence="1">Peripheral membrane protein</topology>
    </subcellularLocation>
</comment>
<dbReference type="OrthoDB" id="512145at2"/>
<dbReference type="PANTHER" id="PTHR34011">
    <property type="entry name" value="PHYCOBILISOME 32.1 KDA LINKER POLYPEPTIDE, PHYCOCYANIN-ASSOCIATED, ROD 2-RELATED"/>
    <property type="match status" value="1"/>
</dbReference>
<dbReference type="PIRSF" id="PIRSF000081">
    <property type="entry name" value="Phycocyanin"/>
    <property type="match status" value="1"/>
</dbReference>
<evidence type="ECO:0000256" key="9">
    <source>
        <dbReference type="ARBA" id="ARBA00023078"/>
    </source>
</evidence>
<dbReference type="GO" id="GO:0031676">
    <property type="term" value="C:plasma membrane-derived thylakoid membrane"/>
    <property type="evidence" value="ECO:0007669"/>
    <property type="project" value="UniProtKB-SubCell"/>
</dbReference>
<evidence type="ECO:0000256" key="7">
    <source>
        <dbReference type="ARBA" id="ARBA00022982"/>
    </source>
</evidence>
<evidence type="ECO:0000256" key="8">
    <source>
        <dbReference type="ARBA" id="ARBA00022991"/>
    </source>
</evidence>
<dbReference type="GO" id="GO:0030089">
    <property type="term" value="C:phycobilisome"/>
    <property type="evidence" value="ECO:0000318"/>
    <property type="project" value="GO_Central"/>
</dbReference>
<evidence type="ECO:0000256" key="6">
    <source>
        <dbReference type="ARBA" id="ARBA00022738"/>
    </source>
</evidence>
<dbReference type="InterPro" id="IPR038719">
    <property type="entry name" value="Phycobilisome_asu/bsu_sf"/>
</dbReference>
<evidence type="ECO:0000256" key="5">
    <source>
        <dbReference type="ARBA" id="ARBA00022549"/>
    </source>
</evidence>
<keyword evidence="16" id="KW-1185">Reference proteome</keyword>
<dbReference type="InterPro" id="IPR009050">
    <property type="entry name" value="Globin-like_sf"/>
</dbReference>
<reference evidence="15 16" key="1">
    <citation type="journal article" date="2003" name="DNA Res.">
        <title>Complete genome structure of Gloeobacter violaceus PCC 7421, a cyanobacterium that lacks thylakoids.</title>
        <authorList>
            <person name="Nakamura Y."/>
            <person name="Kaneko T."/>
            <person name="Sato S."/>
            <person name="Mimuro M."/>
            <person name="Miyashita H."/>
            <person name="Tsuchiya T."/>
            <person name="Sasamoto S."/>
            <person name="Watanabe A."/>
            <person name="Kawashima K."/>
            <person name="Kishida Y."/>
            <person name="Kiyokawa C."/>
            <person name="Kohara M."/>
            <person name="Matsumoto M."/>
            <person name="Matsuno A."/>
            <person name="Nakazaki N."/>
            <person name="Shimpo S."/>
            <person name="Takeuchi C."/>
            <person name="Yamada M."/>
            <person name="Tabata S."/>
        </authorList>
    </citation>
    <scope>NUCLEOTIDE SEQUENCE [LARGE SCALE GENOMIC DNA]</scope>
    <source>
        <strain evidence="16">ATCC 29082 / PCC 7421</strain>
    </source>
</reference>
<evidence type="ECO:0000313" key="15">
    <source>
        <dbReference type="EMBL" id="BAC89122.1"/>
    </source>
</evidence>
<name>Q7NLE3_GLOVI</name>
<dbReference type="GO" id="GO:0015979">
    <property type="term" value="P:photosynthesis"/>
    <property type="evidence" value="ECO:0007669"/>
    <property type="project" value="UniProtKB-KW"/>
</dbReference>
<feature type="binding site" evidence="12">
    <location>
        <position position="71"/>
    </location>
    <ligand>
        <name>(2R,3E)-phycocyanobilin</name>
        <dbReference type="ChEBI" id="CHEBI:85275"/>
        <label>1</label>
    </ligand>
</feature>
<dbReference type="EnsemblBacteria" id="BAC89122">
    <property type="protein sequence ID" value="BAC89122"/>
    <property type="gene ID" value="BAC89122"/>
</dbReference>
<feature type="binding site" evidence="12">
    <location>
        <position position="81"/>
    </location>
    <ligand>
        <name>(2R,3E)-phycocyanobilin</name>
        <dbReference type="ChEBI" id="CHEBI:85275"/>
        <label>1</label>
    </ligand>
</feature>
<organism evidence="15 16">
    <name type="scientific">Gloeobacter violaceus (strain ATCC 29082 / PCC 7421)</name>
    <dbReference type="NCBI Taxonomy" id="251221"/>
    <lineage>
        <taxon>Bacteria</taxon>
        <taxon>Bacillati</taxon>
        <taxon>Cyanobacteriota</taxon>
        <taxon>Cyanophyceae</taxon>
        <taxon>Gloeobacterales</taxon>
        <taxon>Gloeobacteraceae</taxon>
        <taxon>Gloeobacter</taxon>
    </lineage>
</organism>
<keyword evidence="6 14" id="KW-0605">Phycobilisome</keyword>
<evidence type="ECO:0000256" key="10">
    <source>
        <dbReference type="ARBA" id="ARBA00023136"/>
    </source>
</evidence>
<evidence type="ECO:0000256" key="14">
    <source>
        <dbReference type="RuleBase" id="RU004438"/>
    </source>
</evidence>
<dbReference type="KEGG" id="gvi:glr1181"/>
<dbReference type="Proteomes" id="UP000000557">
    <property type="component" value="Chromosome"/>
</dbReference>
<keyword evidence="9 14" id="KW-0793">Thylakoid</keyword>
<keyword evidence="4 14" id="KW-0602">Photosynthesis</keyword>
<evidence type="ECO:0000256" key="13">
    <source>
        <dbReference type="PIRSR" id="PIRSR000081-2"/>
    </source>
</evidence>
<dbReference type="Gene3D" id="1.10.490.20">
    <property type="entry name" value="Phycocyanins"/>
    <property type="match status" value="1"/>
</dbReference>
<evidence type="ECO:0000313" key="16">
    <source>
        <dbReference type="Proteomes" id="UP000000557"/>
    </source>
</evidence>
<evidence type="ECO:0000256" key="4">
    <source>
        <dbReference type="ARBA" id="ARBA00022531"/>
    </source>
</evidence>
<evidence type="ECO:0000256" key="3">
    <source>
        <dbReference type="ARBA" id="ARBA00022448"/>
    </source>
</evidence>
<dbReference type="Pfam" id="PF00502">
    <property type="entry name" value="Phycobilisome"/>
    <property type="match status" value="1"/>
</dbReference>
<evidence type="ECO:0000256" key="2">
    <source>
        <dbReference type="ARBA" id="ARBA00008182"/>
    </source>
</evidence>
<keyword evidence="7 14" id="KW-0249">Electron transport</keyword>
<accession>Q7NLE3</accession>
<dbReference type="STRING" id="251221.gene:10758660"/>
<keyword evidence="11 14" id="KW-0089">Bile pigment</keyword>
<reference evidence="15 16" key="2">
    <citation type="journal article" date="2003" name="DNA Res.">
        <title>Complete genome structure of Gloeobacter violaceus PCC 7421, a cyanobacterium that lacks thylakoids (supplement).</title>
        <authorList>
            <person name="Nakamura Y."/>
            <person name="Kaneko T."/>
            <person name="Sato S."/>
            <person name="Mimuro M."/>
            <person name="Miyashita H."/>
            <person name="Tsuchiya T."/>
            <person name="Sasamoto S."/>
            <person name="Watanabe A."/>
            <person name="Kawashima K."/>
            <person name="Kishida Y."/>
            <person name="Kiyokawa C."/>
            <person name="Kohara M."/>
            <person name="Matsumoto M."/>
            <person name="Matsuno A."/>
            <person name="Nakazaki N."/>
            <person name="Shimpo S."/>
            <person name="Takeuchi C."/>
            <person name="Yamada M."/>
            <person name="Tabata S."/>
        </authorList>
    </citation>
    <scope>NUCLEOTIDE SEQUENCE [LARGE SCALE GENOMIC DNA]</scope>
    <source>
        <strain evidence="16">ATCC 29082 / PCC 7421</strain>
    </source>
</reference>
<dbReference type="eggNOG" id="ENOG502Z81S">
    <property type="taxonomic scope" value="Bacteria"/>
</dbReference>
<gene>
    <name evidence="15" type="primary">apcD</name>
</gene>
<comment type="similarity">
    <text evidence="2 14">Belongs to the phycobiliprotein family.</text>
</comment>
<dbReference type="AlphaFoldDB" id="Q7NLE3"/>
<dbReference type="InterPro" id="IPR012128">
    <property type="entry name" value="Phycobilisome_asu/bsu"/>
</dbReference>
<dbReference type="PANTHER" id="PTHR34011:SF2">
    <property type="entry name" value="ALLOPHYCOCYANIN ALPHA CHAIN"/>
    <property type="match status" value="1"/>
</dbReference>